<dbReference type="PANTHER" id="PTHR38772:SF1">
    <property type="entry name" value="NUCLEOID-ASSOCIATED PROTEIN YEJK"/>
    <property type="match status" value="1"/>
</dbReference>
<reference evidence="5 6" key="1">
    <citation type="submission" date="2016-10" db="EMBL/GenBank/DDBJ databases">
        <authorList>
            <person name="Varghese N."/>
            <person name="Submissions S."/>
        </authorList>
    </citation>
    <scope>NUCLEOTIDE SEQUENCE [LARGE SCALE GENOMIC DNA]</scope>
    <source>
        <strain evidence="5 6">BS2771</strain>
    </source>
</reference>
<dbReference type="Proteomes" id="UP000325296">
    <property type="component" value="Unassembled WGS sequence"/>
</dbReference>
<keyword evidence="6" id="KW-1185">Reference proteome</keyword>
<comment type="similarity">
    <text evidence="2">Belongs to the YejK family.</text>
</comment>
<evidence type="ECO:0000256" key="1">
    <source>
        <dbReference type="ARBA" id="ARBA00004453"/>
    </source>
</evidence>
<proteinExistence type="inferred from homology"/>
<reference evidence="4 7" key="2">
    <citation type="submission" date="2019-09" db="EMBL/GenBank/DDBJ databases">
        <title>Draft genome sequence of Pseudomonas brenneri CCUG 51514(T).</title>
        <authorList>
            <person name="Tunovic T."/>
            <person name="Pineiro-Iglesias B."/>
            <person name="Unosson C."/>
            <person name="Inganas E."/>
            <person name="Ohlen M."/>
            <person name="Cardew S."/>
            <person name="Jensie-Markopoulos S."/>
            <person name="Salva-Serra F."/>
            <person name="Jaen-Luchoro D."/>
            <person name="Svensson-Stadler L."/>
            <person name="Chun J."/>
            <person name="Moore E."/>
        </authorList>
    </citation>
    <scope>NUCLEOTIDE SEQUENCE [LARGE SCALE GENOMIC DNA]</scope>
    <source>
        <strain evidence="4 7">CCUG 51514</strain>
    </source>
</reference>
<evidence type="ECO:0000313" key="6">
    <source>
        <dbReference type="Proteomes" id="UP000199620"/>
    </source>
</evidence>
<dbReference type="GO" id="GO:0003690">
    <property type="term" value="F:double-stranded DNA binding"/>
    <property type="evidence" value="ECO:0007669"/>
    <property type="project" value="TreeGrafter"/>
</dbReference>
<keyword evidence="3" id="KW-0963">Cytoplasm</keyword>
<dbReference type="InterPro" id="IPR007358">
    <property type="entry name" value="Nucleoid_associated_NdpA"/>
</dbReference>
<dbReference type="EMBL" id="LT629800">
    <property type="protein sequence ID" value="SDU96722.1"/>
    <property type="molecule type" value="Genomic_DNA"/>
</dbReference>
<evidence type="ECO:0000313" key="5">
    <source>
        <dbReference type="EMBL" id="SDU96722.1"/>
    </source>
</evidence>
<dbReference type="NCBIfam" id="NF001557">
    <property type="entry name" value="PRK00378.1"/>
    <property type="match status" value="1"/>
</dbReference>
<evidence type="ECO:0000256" key="2">
    <source>
        <dbReference type="ARBA" id="ARBA00009035"/>
    </source>
</evidence>
<evidence type="ECO:0000313" key="7">
    <source>
        <dbReference type="Proteomes" id="UP000325296"/>
    </source>
</evidence>
<gene>
    <name evidence="4" type="primary">yejK</name>
    <name evidence="4" type="ORF">F1720_11245</name>
    <name evidence="5" type="ORF">SAMN04490181_2300</name>
</gene>
<dbReference type="GO" id="GO:0003727">
    <property type="term" value="F:single-stranded RNA binding"/>
    <property type="evidence" value="ECO:0007669"/>
    <property type="project" value="TreeGrafter"/>
</dbReference>
<dbReference type="PANTHER" id="PTHR38772">
    <property type="match status" value="1"/>
</dbReference>
<dbReference type="Proteomes" id="UP000199620">
    <property type="component" value="Chromosome I"/>
</dbReference>
<dbReference type="RefSeq" id="WP_090291399.1">
    <property type="nucleotide sequence ID" value="NZ_BMNU01000007.1"/>
</dbReference>
<dbReference type="Pfam" id="PF04245">
    <property type="entry name" value="NA37"/>
    <property type="match status" value="1"/>
</dbReference>
<dbReference type="AlphaFoldDB" id="A0A5B2UXF4"/>
<protein>
    <submittedName>
        <fullName evidence="4 5">Nucleoid-associated protein</fullName>
    </submittedName>
</protein>
<organism evidence="4 7">
    <name type="scientific">Pseudomonas brenneri</name>
    <dbReference type="NCBI Taxonomy" id="129817"/>
    <lineage>
        <taxon>Bacteria</taxon>
        <taxon>Pseudomonadati</taxon>
        <taxon>Pseudomonadota</taxon>
        <taxon>Gammaproteobacteria</taxon>
        <taxon>Pseudomonadales</taxon>
        <taxon>Pseudomonadaceae</taxon>
        <taxon>Pseudomonas</taxon>
    </lineage>
</organism>
<evidence type="ECO:0000313" key="4">
    <source>
        <dbReference type="EMBL" id="KAA2230557.1"/>
    </source>
</evidence>
<comment type="subcellular location">
    <subcellularLocation>
        <location evidence="1">Cytoplasm</location>
        <location evidence="1">Nucleoid</location>
    </subcellularLocation>
</comment>
<dbReference type="EMBL" id="VUOL01000005">
    <property type="protein sequence ID" value="KAA2230557.1"/>
    <property type="molecule type" value="Genomic_DNA"/>
</dbReference>
<evidence type="ECO:0000256" key="3">
    <source>
        <dbReference type="ARBA" id="ARBA00022490"/>
    </source>
</evidence>
<accession>A0A5B2UXF4</accession>
<dbReference type="OrthoDB" id="9131762at2"/>
<name>A0A5B2UXF4_9PSED</name>
<sequence length="335" mass="37492">MPVLHSAIHKIDKKPDGTPAVLFLGGAEQVESQARDDLMQQFNESYNGTTGKGWGFFHAESGAFPLSGWLGKYLTGVGDFLKFSTIAAEHLVKLMEESNLTTGGHALFCHYQQGLTEYLVIALVQETEAVTMTEELSLLTVKRLDLDHIRLAARINLSEWKSNPQSKQYISYIKGKQGRRINEYFRDFIGCQEGIDGPSETRTLLKAFSDFVESEDLPEESAREKTHTLVSYSMAQARLGEPITLGDLSELIDEDRPKNFYDFIKAKDYGLSETLPPDKKTLNKFRRFTGRAEGMSISFEAHLLGDKIEFDPAGGTLTLRGLPTQLTEQLKRASL</sequence>
<dbReference type="GO" id="GO:0043590">
    <property type="term" value="C:bacterial nucleoid"/>
    <property type="evidence" value="ECO:0007669"/>
    <property type="project" value="TreeGrafter"/>
</dbReference>